<accession>A0A976N122</accession>
<evidence type="ECO:0000313" key="1">
    <source>
        <dbReference type="EMBL" id="UPW41072.1"/>
    </source>
</evidence>
<sequence length="183" mass="19420">MVILLRRLHQVINTGNKAADFALDTLLFPISATYDMGKSIFSTPSLDNSSGSMPVGDTYRGVGSSFFNANNVAREDWLRNKQLMDLANSFSASEAQKNRDFQERMSNTSYQRAIDDMKKAGINPVLAFNQGGSSTPTGGFSTSVASSSGSSGRYNADGALLGGLLKLLSGFVQIGSAVAPIGF</sequence>
<name>A0A976N122_9VIRU</name>
<reference evidence="1" key="1">
    <citation type="submission" date="2022-02" db="EMBL/GenBank/DDBJ databases">
        <title>Towards deciphering the DNA virus diversity associated with rodent species in the families Cricetidae and Heteromyidae.</title>
        <authorList>
            <person name="Lund M."/>
            <person name="Larsen B.B."/>
            <person name="Gryseels S."/>
            <person name="Kraberger S."/>
            <person name="Rowsey D.M."/>
            <person name="Steger L."/>
            <person name="Yule K.M."/>
            <person name="Upham N.S."/>
            <person name="Worobey M."/>
            <person name="Van Doorslaer K."/>
            <person name="Varsani A."/>
        </authorList>
    </citation>
    <scope>NUCLEOTIDE SEQUENCE</scope>
    <source>
        <strain evidence="1">UA08Rod_5614</strain>
    </source>
</reference>
<dbReference type="EMBL" id="OM869540">
    <property type="protein sequence ID" value="UPW41072.1"/>
    <property type="molecule type" value="Genomic_DNA"/>
</dbReference>
<organism evidence="1">
    <name type="scientific">Sigmofec virus UA08Rod_5614</name>
    <dbReference type="NCBI Taxonomy" id="2929431"/>
    <lineage>
        <taxon>Viruses</taxon>
        <taxon>Monodnaviria</taxon>
        <taxon>Sangervirae</taxon>
        <taxon>Phixviricota</taxon>
        <taxon>Malgrandaviricetes</taxon>
        <taxon>Petitvirales</taxon>
        <taxon>Microviridae</taxon>
    </lineage>
</organism>
<proteinExistence type="predicted"/>
<protein>
    <submittedName>
        <fullName evidence="1">DNA pilot protein</fullName>
    </submittedName>
</protein>